<dbReference type="InterPro" id="IPR027417">
    <property type="entry name" value="P-loop_NTPase"/>
</dbReference>
<dbReference type="Gene3D" id="3.40.50.300">
    <property type="entry name" value="P-loop containing nucleotide triphosphate hydrolases"/>
    <property type="match status" value="1"/>
</dbReference>
<reference evidence="1 2" key="1">
    <citation type="submission" date="2018-08" db="EMBL/GenBank/DDBJ databases">
        <title>A genome reference for cultivated species of the human gut microbiota.</title>
        <authorList>
            <person name="Zou Y."/>
            <person name="Xue W."/>
            <person name="Luo G."/>
        </authorList>
    </citation>
    <scope>NUCLEOTIDE SEQUENCE [LARGE SCALE GENOMIC DNA]</scope>
    <source>
        <strain evidence="1 2">AM16-50</strain>
    </source>
</reference>
<sequence>MKRALSVRDILDKKYNTFPFEGKWKEAFGTPERVGVWFIWGNSGNGKTSFVMQLCKELCKYDRVVYNSLEEGACLTVQNNLRMHGMSEVSRRLAFIQEDMDALKARLRRHKSYNIVVVDSFQYTRMSYRDYIALKEAFPGKLFIFISHAKGKNPKGDAAESVMYDATLKIWVEGGKAFSKGRFIGKTGEYVAYPRLAEEYWSDNGTKAVSHE</sequence>
<dbReference type="RefSeq" id="WP_122291232.1">
    <property type="nucleotide sequence ID" value="NZ_QRKC01000005.1"/>
</dbReference>
<comment type="caution">
    <text evidence="1">The sequence shown here is derived from an EMBL/GenBank/DDBJ whole genome shotgun (WGS) entry which is preliminary data.</text>
</comment>
<dbReference type="Proteomes" id="UP000283732">
    <property type="component" value="Unassembled WGS sequence"/>
</dbReference>
<evidence type="ECO:0000313" key="2">
    <source>
        <dbReference type="Proteomes" id="UP000283732"/>
    </source>
</evidence>
<dbReference type="EMBL" id="QRKC01000005">
    <property type="protein sequence ID" value="RHH76799.1"/>
    <property type="molecule type" value="Genomic_DNA"/>
</dbReference>
<name>A0A414XSB5_9BACT</name>
<organism evidence="1 2">
    <name type="scientific">Parabacteroides merdae</name>
    <dbReference type="NCBI Taxonomy" id="46503"/>
    <lineage>
        <taxon>Bacteria</taxon>
        <taxon>Pseudomonadati</taxon>
        <taxon>Bacteroidota</taxon>
        <taxon>Bacteroidia</taxon>
        <taxon>Bacteroidales</taxon>
        <taxon>Tannerellaceae</taxon>
        <taxon>Parabacteroides</taxon>
    </lineage>
</organism>
<protein>
    <recommendedName>
        <fullName evidence="3">AAA+ ATPase domain-containing protein</fullName>
    </recommendedName>
</protein>
<dbReference type="SUPFAM" id="SSF52540">
    <property type="entry name" value="P-loop containing nucleoside triphosphate hydrolases"/>
    <property type="match status" value="1"/>
</dbReference>
<evidence type="ECO:0000313" key="1">
    <source>
        <dbReference type="EMBL" id="RHH76799.1"/>
    </source>
</evidence>
<evidence type="ECO:0008006" key="3">
    <source>
        <dbReference type="Google" id="ProtNLM"/>
    </source>
</evidence>
<gene>
    <name evidence="1" type="ORF">DW191_12685</name>
</gene>
<dbReference type="AlphaFoldDB" id="A0A414XSB5"/>
<proteinExistence type="predicted"/>
<accession>A0A414XSB5</accession>